<evidence type="ECO:0000313" key="2">
    <source>
        <dbReference type="Proteomes" id="UP000305067"/>
    </source>
</evidence>
<gene>
    <name evidence="1" type="ORF">BDV98DRAFT_212041</name>
</gene>
<protein>
    <submittedName>
        <fullName evidence="1">Uncharacterized protein</fullName>
    </submittedName>
</protein>
<reference evidence="1 2" key="1">
    <citation type="journal article" date="2019" name="Nat. Ecol. Evol.">
        <title>Megaphylogeny resolves global patterns of mushroom evolution.</title>
        <authorList>
            <person name="Varga T."/>
            <person name="Krizsan K."/>
            <person name="Foldi C."/>
            <person name="Dima B."/>
            <person name="Sanchez-Garcia M."/>
            <person name="Sanchez-Ramirez S."/>
            <person name="Szollosi G.J."/>
            <person name="Szarkandi J.G."/>
            <person name="Papp V."/>
            <person name="Albert L."/>
            <person name="Andreopoulos W."/>
            <person name="Angelini C."/>
            <person name="Antonin V."/>
            <person name="Barry K.W."/>
            <person name="Bougher N.L."/>
            <person name="Buchanan P."/>
            <person name="Buyck B."/>
            <person name="Bense V."/>
            <person name="Catcheside P."/>
            <person name="Chovatia M."/>
            <person name="Cooper J."/>
            <person name="Damon W."/>
            <person name="Desjardin D."/>
            <person name="Finy P."/>
            <person name="Geml J."/>
            <person name="Haridas S."/>
            <person name="Hughes K."/>
            <person name="Justo A."/>
            <person name="Karasinski D."/>
            <person name="Kautmanova I."/>
            <person name="Kiss B."/>
            <person name="Kocsube S."/>
            <person name="Kotiranta H."/>
            <person name="LaButti K.M."/>
            <person name="Lechner B.E."/>
            <person name="Liimatainen K."/>
            <person name="Lipzen A."/>
            <person name="Lukacs Z."/>
            <person name="Mihaltcheva S."/>
            <person name="Morgado L.N."/>
            <person name="Niskanen T."/>
            <person name="Noordeloos M.E."/>
            <person name="Ohm R.A."/>
            <person name="Ortiz-Santana B."/>
            <person name="Ovrebo C."/>
            <person name="Racz N."/>
            <person name="Riley R."/>
            <person name="Savchenko A."/>
            <person name="Shiryaev A."/>
            <person name="Soop K."/>
            <person name="Spirin V."/>
            <person name="Szebenyi C."/>
            <person name="Tomsovsky M."/>
            <person name="Tulloss R.E."/>
            <person name="Uehling J."/>
            <person name="Grigoriev I.V."/>
            <person name="Vagvolgyi C."/>
            <person name="Papp T."/>
            <person name="Martin F.M."/>
            <person name="Miettinen O."/>
            <person name="Hibbett D.S."/>
            <person name="Nagy L.G."/>
        </authorList>
    </citation>
    <scope>NUCLEOTIDE SEQUENCE [LARGE SCALE GENOMIC DNA]</scope>
    <source>
        <strain evidence="1 2">CBS 309.79</strain>
    </source>
</reference>
<evidence type="ECO:0000313" key="1">
    <source>
        <dbReference type="EMBL" id="TFK98405.1"/>
    </source>
</evidence>
<name>A0A5C3Q8L9_9AGAR</name>
<keyword evidence="2" id="KW-1185">Reference proteome</keyword>
<organism evidence="1 2">
    <name type="scientific">Pterulicium gracile</name>
    <dbReference type="NCBI Taxonomy" id="1884261"/>
    <lineage>
        <taxon>Eukaryota</taxon>
        <taxon>Fungi</taxon>
        <taxon>Dikarya</taxon>
        <taxon>Basidiomycota</taxon>
        <taxon>Agaricomycotina</taxon>
        <taxon>Agaricomycetes</taxon>
        <taxon>Agaricomycetidae</taxon>
        <taxon>Agaricales</taxon>
        <taxon>Pleurotineae</taxon>
        <taxon>Pterulaceae</taxon>
        <taxon>Pterulicium</taxon>
    </lineage>
</organism>
<accession>A0A5C3Q8L9</accession>
<sequence>MRFLFSGISPPSSAFSFSFLMYRISARTCPSSCPCLHFSFLSLLCSRSSLCLRGRCCYVYESSCCVSSRCCSNPIVSLPLQVLAISYIHIHTT</sequence>
<proteinExistence type="predicted"/>
<dbReference type="AlphaFoldDB" id="A0A5C3Q8L9"/>
<dbReference type="EMBL" id="ML178840">
    <property type="protein sequence ID" value="TFK98405.1"/>
    <property type="molecule type" value="Genomic_DNA"/>
</dbReference>
<dbReference type="Proteomes" id="UP000305067">
    <property type="component" value="Unassembled WGS sequence"/>
</dbReference>